<keyword evidence="1" id="KW-0732">Signal</keyword>
<comment type="caution">
    <text evidence="2">The sequence shown here is derived from an EMBL/GenBank/DDBJ whole genome shotgun (WGS) entry which is preliminary data.</text>
</comment>
<protein>
    <recommendedName>
        <fullName evidence="4">Lipoprotein</fullName>
    </recommendedName>
</protein>
<sequence length="89" mass="9113">MAENTLAVLAAGLAVLAATACEPPAEKAWGPPAGPTGRVTEVRNLHVLTVQPPHGPAEKVVVNKRQARACHVGTAYPACLPSGIDPDNT</sequence>
<keyword evidence="3" id="KW-1185">Reference proteome</keyword>
<evidence type="ECO:0000256" key="1">
    <source>
        <dbReference type="SAM" id="SignalP"/>
    </source>
</evidence>
<feature type="chain" id="PRO_5038904854" description="Lipoprotein" evidence="1">
    <location>
        <begin position="21"/>
        <end position="89"/>
    </location>
</feature>
<gene>
    <name evidence="2" type="ORF">FED44_03410</name>
</gene>
<evidence type="ECO:0000313" key="2">
    <source>
        <dbReference type="EMBL" id="TLP66521.1"/>
    </source>
</evidence>
<reference evidence="2" key="1">
    <citation type="submission" date="2019-05" db="EMBL/GenBank/DDBJ databases">
        <title>Isolation, diversity and antifungal activity of Actinobacteria from wheat.</title>
        <authorList>
            <person name="Yu B."/>
        </authorList>
    </citation>
    <scope>NUCLEOTIDE SEQUENCE [LARGE SCALE GENOMIC DNA]</scope>
    <source>
        <strain evidence="2">NEAU-HEGS1-5</strain>
    </source>
</reference>
<dbReference type="Proteomes" id="UP000309033">
    <property type="component" value="Unassembled WGS sequence"/>
</dbReference>
<name>A0A5R8ZL87_9ACTN</name>
<evidence type="ECO:0008006" key="4">
    <source>
        <dbReference type="Google" id="ProtNLM"/>
    </source>
</evidence>
<feature type="signal peptide" evidence="1">
    <location>
        <begin position="1"/>
        <end position="20"/>
    </location>
</feature>
<dbReference type="EMBL" id="VANP01000001">
    <property type="protein sequence ID" value="TLP66521.1"/>
    <property type="molecule type" value="Genomic_DNA"/>
</dbReference>
<dbReference type="AlphaFoldDB" id="A0A5R8ZL87"/>
<accession>A0A5R8ZL87</accession>
<organism evidence="2 3">
    <name type="scientific">Microbispora triticiradicis</name>
    <dbReference type="NCBI Taxonomy" id="2200763"/>
    <lineage>
        <taxon>Bacteria</taxon>
        <taxon>Bacillati</taxon>
        <taxon>Actinomycetota</taxon>
        <taxon>Actinomycetes</taxon>
        <taxon>Streptosporangiales</taxon>
        <taxon>Streptosporangiaceae</taxon>
        <taxon>Microbispora</taxon>
    </lineage>
</organism>
<proteinExistence type="predicted"/>
<evidence type="ECO:0000313" key="3">
    <source>
        <dbReference type="Proteomes" id="UP000309033"/>
    </source>
</evidence>